<dbReference type="SUPFAM" id="SSF53822">
    <property type="entry name" value="Periplasmic binding protein-like I"/>
    <property type="match status" value="1"/>
</dbReference>
<dbReference type="Pfam" id="PF13377">
    <property type="entry name" value="Peripla_BP_3"/>
    <property type="match status" value="1"/>
</dbReference>
<evidence type="ECO:0000256" key="2">
    <source>
        <dbReference type="ARBA" id="ARBA00023125"/>
    </source>
</evidence>
<name>A0A178IIM3_9BACT</name>
<dbReference type="Proteomes" id="UP000078486">
    <property type="component" value="Unassembled WGS sequence"/>
</dbReference>
<dbReference type="STRING" id="1184151.AW736_10475"/>
<gene>
    <name evidence="5" type="ORF">AW736_10475</name>
</gene>
<dbReference type="InterPro" id="IPR010982">
    <property type="entry name" value="Lambda_DNA-bd_dom_sf"/>
</dbReference>
<dbReference type="EMBL" id="LRRQ01000076">
    <property type="protein sequence ID" value="OAM89750.1"/>
    <property type="molecule type" value="Genomic_DNA"/>
</dbReference>
<dbReference type="SMART" id="SM00354">
    <property type="entry name" value="HTH_LACI"/>
    <property type="match status" value="1"/>
</dbReference>
<dbReference type="GO" id="GO:0000976">
    <property type="term" value="F:transcription cis-regulatory region binding"/>
    <property type="evidence" value="ECO:0007669"/>
    <property type="project" value="TreeGrafter"/>
</dbReference>
<dbReference type="CDD" id="cd01392">
    <property type="entry name" value="HTH_LacI"/>
    <property type="match status" value="1"/>
</dbReference>
<proteinExistence type="predicted"/>
<dbReference type="InterPro" id="IPR028082">
    <property type="entry name" value="Peripla_BP_I"/>
</dbReference>
<dbReference type="InterPro" id="IPR000843">
    <property type="entry name" value="HTH_LacI"/>
</dbReference>
<evidence type="ECO:0000256" key="3">
    <source>
        <dbReference type="ARBA" id="ARBA00023163"/>
    </source>
</evidence>
<dbReference type="Gene3D" id="3.40.50.2300">
    <property type="match status" value="2"/>
</dbReference>
<organism evidence="5 6">
    <name type="scientific">Termitidicoccus mucosus</name>
    <dbReference type="NCBI Taxonomy" id="1184151"/>
    <lineage>
        <taxon>Bacteria</taxon>
        <taxon>Pseudomonadati</taxon>
        <taxon>Verrucomicrobiota</taxon>
        <taxon>Opitutia</taxon>
        <taxon>Opitutales</taxon>
        <taxon>Opitutaceae</taxon>
        <taxon>Termitidicoccus</taxon>
    </lineage>
</organism>
<dbReference type="AlphaFoldDB" id="A0A178IIM3"/>
<evidence type="ECO:0000256" key="1">
    <source>
        <dbReference type="ARBA" id="ARBA00023015"/>
    </source>
</evidence>
<evidence type="ECO:0000259" key="4">
    <source>
        <dbReference type="PROSITE" id="PS50932"/>
    </source>
</evidence>
<dbReference type="InterPro" id="IPR046335">
    <property type="entry name" value="LacI/GalR-like_sensor"/>
</dbReference>
<evidence type="ECO:0000313" key="5">
    <source>
        <dbReference type="EMBL" id="OAM89750.1"/>
    </source>
</evidence>
<dbReference type="Pfam" id="PF00356">
    <property type="entry name" value="LacI"/>
    <property type="match status" value="1"/>
</dbReference>
<keyword evidence="3" id="KW-0804">Transcription</keyword>
<feature type="domain" description="HTH lacI-type" evidence="4">
    <location>
        <begin position="1"/>
        <end position="53"/>
    </location>
</feature>
<dbReference type="SUPFAM" id="SSF47413">
    <property type="entry name" value="lambda repressor-like DNA-binding domains"/>
    <property type="match status" value="1"/>
</dbReference>
<evidence type="ECO:0000313" key="6">
    <source>
        <dbReference type="Proteomes" id="UP000078486"/>
    </source>
</evidence>
<reference evidence="5 6" key="1">
    <citation type="submission" date="2016-01" db="EMBL/GenBank/DDBJ databases">
        <title>High potential of lignocellulose degradation of a new Verrucomicrobia species.</title>
        <authorList>
            <person name="Wang Y."/>
            <person name="Shi Y."/>
            <person name="Qiu Z."/>
            <person name="Liu S."/>
            <person name="Yang H."/>
        </authorList>
    </citation>
    <scope>NUCLEOTIDE SEQUENCE [LARGE SCALE GENOMIC DNA]</scope>
    <source>
        <strain evidence="5 6">TSB47</strain>
    </source>
</reference>
<comment type="caution">
    <text evidence="5">The sequence shown here is derived from an EMBL/GenBank/DDBJ whole genome shotgun (WGS) entry which is preliminary data.</text>
</comment>
<sequence>MESVAREAEVSASTVSRVLRGDPRISAETARRVKAVVDRMGYRPNPLVSALMTQLRDKSPPAAVCNLAWLDFYPSSGDMARDPVHMAFVKGAADRARALGYAIDTILVSEWKHSRLRRFLQNRGIKGVLLPYFEDYQGRAANIPLPLDEFTIVGVGIRFEEPDLHYASDDQYESGRLATKKLWSLGYRRIGYIGDARVERIVNGRFYAGYDATISTELEGHAPVPLITNEFKNIRAWIRRTRVDAVITTSRNLYSILWEKGIRMPQDIGFAHLNVDDVDGAAPGEVAGVRQDSVGVGANAVELLVGLLYHNELGVPLHPRGVLVRGTWAPGASVRK</sequence>
<dbReference type="GO" id="GO:0003700">
    <property type="term" value="F:DNA-binding transcription factor activity"/>
    <property type="evidence" value="ECO:0007669"/>
    <property type="project" value="TreeGrafter"/>
</dbReference>
<dbReference type="PANTHER" id="PTHR30146:SF24">
    <property type="entry name" value="XYLOSE OPERON REGULATORY PROTEIN"/>
    <property type="match status" value="1"/>
</dbReference>
<dbReference type="PROSITE" id="PS50932">
    <property type="entry name" value="HTH_LACI_2"/>
    <property type="match status" value="1"/>
</dbReference>
<accession>A0A178IIM3</accession>
<dbReference type="RefSeq" id="WP_334319273.1">
    <property type="nucleotide sequence ID" value="NZ_CP109796.1"/>
</dbReference>
<keyword evidence="1" id="KW-0805">Transcription regulation</keyword>
<protein>
    <recommendedName>
        <fullName evidence="4">HTH lacI-type domain-containing protein</fullName>
    </recommendedName>
</protein>
<keyword evidence="6" id="KW-1185">Reference proteome</keyword>
<keyword evidence="2" id="KW-0238">DNA-binding</keyword>
<dbReference type="Gene3D" id="1.10.260.40">
    <property type="entry name" value="lambda repressor-like DNA-binding domains"/>
    <property type="match status" value="1"/>
</dbReference>
<dbReference type="PANTHER" id="PTHR30146">
    <property type="entry name" value="LACI-RELATED TRANSCRIPTIONAL REPRESSOR"/>
    <property type="match status" value="1"/>
</dbReference>